<reference evidence="8 9" key="1">
    <citation type="submission" date="2020-05" db="EMBL/GenBank/DDBJ databases">
        <authorList>
            <person name="Niu N."/>
        </authorList>
    </citation>
    <scope>NUCLEOTIDE SEQUENCE [LARGE SCALE GENOMIC DNA]</scope>
    <source>
        <strain evidence="8 9">LMG10982</strain>
    </source>
</reference>
<feature type="transmembrane region" description="Helical" evidence="6">
    <location>
        <begin position="82"/>
        <end position="104"/>
    </location>
</feature>
<feature type="transmembrane region" description="Helical" evidence="6">
    <location>
        <begin position="248"/>
        <end position="267"/>
    </location>
</feature>
<dbReference type="Proteomes" id="UP000541421">
    <property type="component" value="Unassembled WGS sequence"/>
</dbReference>
<keyword evidence="9" id="KW-1185">Reference proteome</keyword>
<dbReference type="InterPro" id="IPR020846">
    <property type="entry name" value="MFS_dom"/>
</dbReference>
<dbReference type="SUPFAM" id="SSF103473">
    <property type="entry name" value="MFS general substrate transporter"/>
    <property type="match status" value="1"/>
</dbReference>
<dbReference type="InterPro" id="IPR050189">
    <property type="entry name" value="MFS_Efflux_Transporters"/>
</dbReference>
<protein>
    <submittedName>
        <fullName evidence="8">Sugar transporter</fullName>
    </submittedName>
</protein>
<evidence type="ECO:0000256" key="4">
    <source>
        <dbReference type="ARBA" id="ARBA00022989"/>
    </source>
</evidence>
<dbReference type="GO" id="GO:0022857">
    <property type="term" value="F:transmembrane transporter activity"/>
    <property type="evidence" value="ECO:0007669"/>
    <property type="project" value="InterPro"/>
</dbReference>
<feature type="transmembrane region" description="Helical" evidence="6">
    <location>
        <begin position="110"/>
        <end position="129"/>
    </location>
</feature>
<evidence type="ECO:0000256" key="5">
    <source>
        <dbReference type="ARBA" id="ARBA00023136"/>
    </source>
</evidence>
<dbReference type="InterPro" id="IPR011701">
    <property type="entry name" value="MFS"/>
</dbReference>
<sequence length="399" mass="43412">MSPTATRTSENDSWLVIALFAFAAFIFNTTEFIPIGLLPNIAESLHVPESQTGRLMTIYAWSVTVLCLPLTLATAKMERKKLLICLFVLFIAAHILSAFAWSYYSLMASRLMIACSHAVFWSITIPLAVRLAPLGNRAKALAFMVTGSSLATVLGVPLGTAIGQHVGWRVTFALIAVIATIVTILLLSRLPKLPSRNSGDLSSLPLFLKRPTLMQAFLLTMVTITGYFCAYTYITPYLREVGGFSEEFSIIVLFTMGIAGIIGSIIFTRLSRITNTHTYTIGATLMTACLMLFEPAQHHSFTVIFVALCWGIAITLIYMSLQSKILEAAADAADLATATYSATFNIGIGGGAFVGSLVLDHLGVLHTAQVGAAFVFAALLFFWFVTRKIWVLTQPVKVE</sequence>
<dbReference type="NCBIfam" id="NF002921">
    <property type="entry name" value="PRK03545.1"/>
    <property type="match status" value="1"/>
</dbReference>
<feature type="domain" description="Major facilitator superfamily (MFS) profile" evidence="7">
    <location>
        <begin position="16"/>
        <end position="390"/>
    </location>
</feature>
<dbReference type="RefSeq" id="WP_171587708.1">
    <property type="nucleotide sequence ID" value="NZ_JABGBO010000001.1"/>
</dbReference>
<evidence type="ECO:0000256" key="6">
    <source>
        <dbReference type="SAM" id="Phobius"/>
    </source>
</evidence>
<evidence type="ECO:0000259" key="7">
    <source>
        <dbReference type="PROSITE" id="PS50850"/>
    </source>
</evidence>
<evidence type="ECO:0000256" key="2">
    <source>
        <dbReference type="ARBA" id="ARBA00022475"/>
    </source>
</evidence>
<feature type="transmembrane region" description="Helical" evidence="6">
    <location>
        <begin position="168"/>
        <end position="187"/>
    </location>
</feature>
<feature type="transmembrane region" description="Helical" evidence="6">
    <location>
        <begin position="364"/>
        <end position="385"/>
    </location>
</feature>
<feature type="transmembrane region" description="Helical" evidence="6">
    <location>
        <begin position="302"/>
        <end position="321"/>
    </location>
</feature>
<organism evidence="8 9">
    <name type="scientific">Pelistega europaea</name>
    <dbReference type="NCBI Taxonomy" id="106147"/>
    <lineage>
        <taxon>Bacteria</taxon>
        <taxon>Pseudomonadati</taxon>
        <taxon>Pseudomonadota</taxon>
        <taxon>Betaproteobacteria</taxon>
        <taxon>Burkholderiales</taxon>
        <taxon>Alcaligenaceae</taxon>
        <taxon>Pelistega</taxon>
    </lineage>
</organism>
<evidence type="ECO:0000256" key="1">
    <source>
        <dbReference type="ARBA" id="ARBA00004651"/>
    </source>
</evidence>
<keyword evidence="3 6" id="KW-0812">Transmembrane</keyword>
<evidence type="ECO:0000313" key="9">
    <source>
        <dbReference type="Proteomes" id="UP000541421"/>
    </source>
</evidence>
<evidence type="ECO:0000256" key="3">
    <source>
        <dbReference type="ARBA" id="ARBA00022692"/>
    </source>
</evidence>
<comment type="subcellular location">
    <subcellularLocation>
        <location evidence="1">Cell membrane</location>
        <topology evidence="1">Multi-pass membrane protein</topology>
    </subcellularLocation>
</comment>
<name>A0A7Y4L8A0_9BURK</name>
<gene>
    <name evidence="8" type="ORF">HKX40_01045</name>
</gene>
<dbReference type="EMBL" id="JABGBO010000001">
    <property type="protein sequence ID" value="NOL48728.1"/>
    <property type="molecule type" value="Genomic_DNA"/>
</dbReference>
<comment type="caution">
    <text evidence="8">The sequence shown here is derived from an EMBL/GenBank/DDBJ whole genome shotgun (WGS) entry which is preliminary data.</text>
</comment>
<proteinExistence type="predicted"/>
<dbReference type="AlphaFoldDB" id="A0A7Y4L8A0"/>
<dbReference type="Gene3D" id="1.20.1250.20">
    <property type="entry name" value="MFS general substrate transporter like domains"/>
    <property type="match status" value="1"/>
</dbReference>
<feature type="transmembrane region" description="Helical" evidence="6">
    <location>
        <begin position="12"/>
        <end position="38"/>
    </location>
</feature>
<dbReference type="GO" id="GO:0005886">
    <property type="term" value="C:plasma membrane"/>
    <property type="evidence" value="ECO:0007669"/>
    <property type="project" value="UniProtKB-SubCell"/>
</dbReference>
<evidence type="ECO:0000313" key="8">
    <source>
        <dbReference type="EMBL" id="NOL48728.1"/>
    </source>
</evidence>
<dbReference type="PANTHER" id="PTHR43124:SF4">
    <property type="entry name" value="SUGAR EFFLUX TRANSPORTER"/>
    <property type="match status" value="1"/>
</dbReference>
<keyword evidence="4 6" id="KW-1133">Transmembrane helix</keyword>
<keyword evidence="2" id="KW-1003">Cell membrane</keyword>
<dbReference type="Pfam" id="PF07690">
    <property type="entry name" value="MFS_1"/>
    <property type="match status" value="1"/>
</dbReference>
<dbReference type="PANTHER" id="PTHR43124">
    <property type="entry name" value="PURINE EFFLUX PUMP PBUE"/>
    <property type="match status" value="1"/>
</dbReference>
<feature type="transmembrane region" description="Helical" evidence="6">
    <location>
        <begin position="216"/>
        <end position="236"/>
    </location>
</feature>
<feature type="transmembrane region" description="Helical" evidence="6">
    <location>
        <begin position="141"/>
        <end position="162"/>
    </location>
</feature>
<feature type="transmembrane region" description="Helical" evidence="6">
    <location>
        <begin position="58"/>
        <end position="75"/>
    </location>
</feature>
<feature type="transmembrane region" description="Helical" evidence="6">
    <location>
        <begin position="333"/>
        <end position="358"/>
    </location>
</feature>
<keyword evidence="8" id="KW-0813">Transport</keyword>
<dbReference type="InterPro" id="IPR036259">
    <property type="entry name" value="MFS_trans_sf"/>
</dbReference>
<accession>A0A7Y4L8A0</accession>
<dbReference type="CDD" id="cd17324">
    <property type="entry name" value="MFS_NepI_like"/>
    <property type="match status" value="1"/>
</dbReference>
<dbReference type="PROSITE" id="PS50850">
    <property type="entry name" value="MFS"/>
    <property type="match status" value="1"/>
</dbReference>
<keyword evidence="5 6" id="KW-0472">Membrane</keyword>
<keyword evidence="8" id="KW-0762">Sugar transport</keyword>